<organism evidence="4 5">
    <name type="scientific">Actinoallomurus vinaceus</name>
    <dbReference type="NCBI Taxonomy" id="1080074"/>
    <lineage>
        <taxon>Bacteria</taxon>
        <taxon>Bacillati</taxon>
        <taxon>Actinomycetota</taxon>
        <taxon>Actinomycetes</taxon>
        <taxon>Streptosporangiales</taxon>
        <taxon>Thermomonosporaceae</taxon>
        <taxon>Actinoallomurus</taxon>
    </lineage>
</organism>
<dbReference type="Pfam" id="PF03795">
    <property type="entry name" value="YCII"/>
    <property type="match status" value="1"/>
</dbReference>
<evidence type="ECO:0000259" key="3">
    <source>
        <dbReference type="Pfam" id="PF03795"/>
    </source>
</evidence>
<evidence type="ECO:0000256" key="2">
    <source>
        <dbReference type="SAM" id="MobiDB-lite"/>
    </source>
</evidence>
<feature type="domain" description="YCII-related" evidence="3">
    <location>
        <begin position="2"/>
        <end position="82"/>
    </location>
</feature>
<reference evidence="5" key="1">
    <citation type="journal article" date="2019" name="Int. J. Syst. Evol. Microbiol.">
        <title>The Global Catalogue of Microorganisms (GCM) 10K type strain sequencing project: providing services to taxonomists for standard genome sequencing and annotation.</title>
        <authorList>
            <consortium name="The Broad Institute Genomics Platform"/>
            <consortium name="The Broad Institute Genome Sequencing Center for Infectious Disease"/>
            <person name="Wu L."/>
            <person name="Ma J."/>
        </authorList>
    </citation>
    <scope>NUCLEOTIDE SEQUENCE [LARGE SCALE GENOMIC DNA]</scope>
    <source>
        <strain evidence="5">JCM 17939</strain>
    </source>
</reference>
<dbReference type="Proteomes" id="UP001501442">
    <property type="component" value="Unassembled WGS sequence"/>
</dbReference>
<dbReference type="Gene3D" id="3.30.70.1060">
    <property type="entry name" value="Dimeric alpha+beta barrel"/>
    <property type="match status" value="1"/>
</dbReference>
<proteinExistence type="inferred from homology"/>
<dbReference type="InterPro" id="IPR005545">
    <property type="entry name" value="YCII"/>
</dbReference>
<dbReference type="PANTHER" id="PTHR37828">
    <property type="entry name" value="GSR2449 PROTEIN"/>
    <property type="match status" value="1"/>
</dbReference>
<dbReference type="SUPFAM" id="SSF54909">
    <property type="entry name" value="Dimeric alpha+beta barrel"/>
    <property type="match status" value="1"/>
</dbReference>
<feature type="compositionally biased region" description="Low complexity" evidence="2">
    <location>
        <begin position="90"/>
        <end position="104"/>
    </location>
</feature>
<dbReference type="PANTHER" id="PTHR37828:SF1">
    <property type="entry name" value="YCII-RELATED DOMAIN-CONTAINING PROTEIN"/>
    <property type="match status" value="1"/>
</dbReference>
<evidence type="ECO:0000313" key="5">
    <source>
        <dbReference type="Proteomes" id="UP001501442"/>
    </source>
</evidence>
<dbReference type="EMBL" id="BAABHK010000002">
    <property type="protein sequence ID" value="GAA4622296.1"/>
    <property type="molecule type" value="Genomic_DNA"/>
</dbReference>
<keyword evidence="5" id="KW-1185">Reference proteome</keyword>
<comment type="caution">
    <text evidence="4">The sequence shown here is derived from an EMBL/GenBank/DDBJ whole genome shotgun (WGS) entry which is preliminary data.</text>
</comment>
<sequence length="110" mass="11977">MFLLMLNYRDGALDRLDRVLPDHYAYVDRHVAAGTFLLTGRRVPRVGGVILARAASRAAVERIIAEDPFLETGAVAYEVIEIEPTRWALPGLAPSAPPLDSSDGPGRHQG</sequence>
<protein>
    <recommendedName>
        <fullName evidence="3">YCII-related domain-containing protein</fullName>
    </recommendedName>
</protein>
<dbReference type="InterPro" id="IPR011008">
    <property type="entry name" value="Dimeric_a/b-barrel"/>
</dbReference>
<accession>A0ABP8U2E0</accession>
<gene>
    <name evidence="4" type="ORF">GCM10023196_013900</name>
</gene>
<name>A0ABP8U2E0_9ACTN</name>
<evidence type="ECO:0000313" key="4">
    <source>
        <dbReference type="EMBL" id="GAA4622296.1"/>
    </source>
</evidence>
<dbReference type="RefSeq" id="WP_345429811.1">
    <property type="nucleotide sequence ID" value="NZ_BAABHK010000002.1"/>
</dbReference>
<feature type="region of interest" description="Disordered" evidence="2">
    <location>
        <begin position="90"/>
        <end position="110"/>
    </location>
</feature>
<evidence type="ECO:0000256" key="1">
    <source>
        <dbReference type="ARBA" id="ARBA00007689"/>
    </source>
</evidence>
<comment type="similarity">
    <text evidence="1">Belongs to the YciI family.</text>
</comment>